<evidence type="ECO:0000313" key="1">
    <source>
        <dbReference type="EMBL" id="VAW27963.1"/>
    </source>
</evidence>
<dbReference type="Gene3D" id="3.40.50.10610">
    <property type="entry name" value="ABC-type transport auxiliary lipoprotein component"/>
    <property type="match status" value="1"/>
</dbReference>
<reference evidence="1" key="1">
    <citation type="submission" date="2018-06" db="EMBL/GenBank/DDBJ databases">
        <authorList>
            <person name="Zhirakovskaya E."/>
        </authorList>
    </citation>
    <scope>NUCLEOTIDE SEQUENCE</scope>
</reference>
<name>A0A3B0UHX4_9ZZZZ</name>
<dbReference type="EMBL" id="UOET01000179">
    <property type="protein sequence ID" value="VAW27963.1"/>
    <property type="molecule type" value="Genomic_DNA"/>
</dbReference>
<accession>A0A3B0UHX4</accession>
<organism evidence="1">
    <name type="scientific">hydrothermal vent metagenome</name>
    <dbReference type="NCBI Taxonomy" id="652676"/>
    <lineage>
        <taxon>unclassified sequences</taxon>
        <taxon>metagenomes</taxon>
        <taxon>ecological metagenomes</taxon>
    </lineage>
</organism>
<sequence>MKKLLLALVIVLFSMSAFTQTRLYVNPAFSQKTKNHKEIAVLPFQVTLKLRPRQLRDITPQQLKDMEFAQGKGIQSAMFSWFLARGKKGQLKIRIQNPMTTNAMLKKKGISIKNITDYTPKELANFLGVDAVIMGTLETNKPISTGASIALGVITGFYGVTNKATMNLFIYNGKDGDVLVNYHKAVAGSLGSTIESMVNILMRKASRRIPYFKR</sequence>
<gene>
    <name evidence="1" type="ORF">MNBD_BACTEROID07-724</name>
</gene>
<evidence type="ECO:0008006" key="2">
    <source>
        <dbReference type="Google" id="ProtNLM"/>
    </source>
</evidence>
<proteinExistence type="predicted"/>
<dbReference type="AlphaFoldDB" id="A0A3B0UHX4"/>
<protein>
    <recommendedName>
        <fullName evidence="2">Secreted protein</fullName>
    </recommendedName>
</protein>